<dbReference type="InterPro" id="IPR029058">
    <property type="entry name" value="AB_hydrolase_fold"/>
</dbReference>
<name>A0A8T7M343_9CHLR</name>
<dbReference type="GO" id="GO:0016020">
    <property type="term" value="C:membrane"/>
    <property type="evidence" value="ECO:0007669"/>
    <property type="project" value="TreeGrafter"/>
</dbReference>
<gene>
    <name evidence="2" type="ORF">HXX08_05440</name>
    <name evidence="3" type="ORF">OZ401_000436</name>
</gene>
<keyword evidence="2" id="KW-0378">Hydrolase</keyword>
<dbReference type="Gene3D" id="3.40.50.1820">
    <property type="entry name" value="alpha/beta hydrolase"/>
    <property type="match status" value="1"/>
</dbReference>
<proteinExistence type="predicted"/>
<dbReference type="PRINTS" id="PR00111">
    <property type="entry name" value="ABHYDROLASE"/>
</dbReference>
<dbReference type="EMBL" id="CP128399">
    <property type="protein sequence ID" value="WJW67180.1"/>
    <property type="molecule type" value="Genomic_DNA"/>
</dbReference>
<dbReference type="Proteomes" id="UP000521676">
    <property type="component" value="Unassembled WGS sequence"/>
</dbReference>
<keyword evidence="5" id="KW-1185">Reference proteome</keyword>
<dbReference type="Proteomes" id="UP001431572">
    <property type="component" value="Chromosome 1"/>
</dbReference>
<feature type="domain" description="AB hydrolase-1" evidence="1">
    <location>
        <begin position="37"/>
        <end position="274"/>
    </location>
</feature>
<dbReference type="InterPro" id="IPR050266">
    <property type="entry name" value="AB_hydrolase_sf"/>
</dbReference>
<dbReference type="InterPro" id="IPR000639">
    <property type="entry name" value="Epox_hydrolase-like"/>
</dbReference>
<reference evidence="2 4" key="1">
    <citation type="submission" date="2020-06" db="EMBL/GenBank/DDBJ databases">
        <title>Anoxygenic phototrophic Chloroflexota member uses a Type I reaction center.</title>
        <authorList>
            <person name="Tsuji J.M."/>
            <person name="Shaw N.A."/>
            <person name="Nagashima S."/>
            <person name="Venkiteswaran J."/>
            <person name="Schiff S.L."/>
            <person name="Hanada S."/>
            <person name="Tank M."/>
            <person name="Neufeld J.D."/>
        </authorList>
    </citation>
    <scope>NUCLEOTIDE SEQUENCE [LARGE SCALE GENOMIC DNA]</scope>
    <source>
        <strain evidence="2">L227-S17</strain>
    </source>
</reference>
<dbReference type="PANTHER" id="PTHR43798:SF24">
    <property type="entry name" value="CIS-3-ALKYL-4-ALKYLOXETAN-2-ONE DECARBOXYLASE"/>
    <property type="match status" value="1"/>
</dbReference>
<dbReference type="GO" id="GO:0016787">
    <property type="term" value="F:hydrolase activity"/>
    <property type="evidence" value="ECO:0007669"/>
    <property type="project" value="UniProtKB-KW"/>
</dbReference>
<evidence type="ECO:0000313" key="4">
    <source>
        <dbReference type="Proteomes" id="UP000521676"/>
    </source>
</evidence>
<dbReference type="RefSeq" id="WP_341469078.1">
    <property type="nucleotide sequence ID" value="NZ_CP128399.1"/>
</dbReference>
<protein>
    <submittedName>
        <fullName evidence="2">Alpha/beta fold hydrolase</fullName>
    </submittedName>
</protein>
<dbReference type="SUPFAM" id="SSF53474">
    <property type="entry name" value="alpha/beta-Hydrolases"/>
    <property type="match status" value="1"/>
</dbReference>
<evidence type="ECO:0000313" key="5">
    <source>
        <dbReference type="Proteomes" id="UP001431572"/>
    </source>
</evidence>
<dbReference type="Pfam" id="PF00561">
    <property type="entry name" value="Abhydrolase_1"/>
    <property type="match status" value="1"/>
</dbReference>
<dbReference type="EMBL" id="JACATZ010000001">
    <property type="protein sequence ID" value="NWJ45305.1"/>
    <property type="molecule type" value="Genomic_DNA"/>
</dbReference>
<evidence type="ECO:0000313" key="2">
    <source>
        <dbReference type="EMBL" id="NWJ45305.1"/>
    </source>
</evidence>
<evidence type="ECO:0000313" key="3">
    <source>
        <dbReference type="EMBL" id="WJW67180.1"/>
    </source>
</evidence>
<dbReference type="PRINTS" id="PR00412">
    <property type="entry name" value="EPOXHYDRLASE"/>
</dbReference>
<evidence type="ECO:0000259" key="1">
    <source>
        <dbReference type="Pfam" id="PF00561"/>
    </source>
</evidence>
<dbReference type="AlphaFoldDB" id="A0A8T7M343"/>
<sequence length="289" mass="34048">MKTNPTWLDTDEYPFSPHYYKCEVGDIHYVDEGKGDPIVMVHGNPIWSFSYRHLIKQLSKSHRCIAMDHIGFGLSDKPADWSYLPIDHAKNFEQLMEHLQLKDITLVVNDWGGPIGLSYAIAHPERVKRIVLFNTWLWQTNDDWYYQLFSGFMGGFIGRFLIKQFNFFARTFIWVVYGNKAKLTREIHRHYVEPLKIPAERKGTWVFPKEIIGSGKWLGELWSQIDKIADKPTLILWGLRDIAFRKKELARWKGALHNYTVHTFENSGHYPQEEVYEEVGRLLTIFLEK</sequence>
<dbReference type="InterPro" id="IPR000073">
    <property type="entry name" value="AB_hydrolase_1"/>
</dbReference>
<dbReference type="PANTHER" id="PTHR43798">
    <property type="entry name" value="MONOACYLGLYCEROL LIPASE"/>
    <property type="match status" value="1"/>
</dbReference>
<accession>A0A8T7M343</accession>
<organism evidence="2 4">
    <name type="scientific">Candidatus Chlorohelix allophototropha</name>
    <dbReference type="NCBI Taxonomy" id="3003348"/>
    <lineage>
        <taxon>Bacteria</taxon>
        <taxon>Bacillati</taxon>
        <taxon>Chloroflexota</taxon>
        <taxon>Chloroflexia</taxon>
        <taxon>Candidatus Chloroheliales</taxon>
        <taxon>Candidatus Chloroheliaceae</taxon>
        <taxon>Candidatus Chlorohelix</taxon>
    </lineage>
</organism>
<reference evidence="3" key="2">
    <citation type="journal article" date="2024" name="Nature">
        <title>Anoxygenic phototroph of the Chloroflexota uses a type I reaction centre.</title>
        <authorList>
            <person name="Tsuji J.M."/>
            <person name="Shaw N.A."/>
            <person name="Nagashima S."/>
            <person name="Venkiteswaran J.J."/>
            <person name="Schiff S.L."/>
            <person name="Watanabe T."/>
            <person name="Fukui M."/>
            <person name="Hanada S."/>
            <person name="Tank M."/>
            <person name="Neufeld J.D."/>
        </authorList>
    </citation>
    <scope>NUCLEOTIDE SEQUENCE</scope>
    <source>
        <strain evidence="3">L227-S17</strain>
    </source>
</reference>